<protein>
    <recommendedName>
        <fullName evidence="3">ABC transporter substrate-binding protein</fullName>
    </recommendedName>
</protein>
<dbReference type="InterPro" id="IPR050490">
    <property type="entry name" value="Bact_solute-bd_prot1"/>
</dbReference>
<comment type="caution">
    <text evidence="1">The sequence shown here is derived from an EMBL/GenBank/DDBJ whole genome shotgun (WGS) entry which is preliminary data.</text>
</comment>
<evidence type="ECO:0000313" key="1">
    <source>
        <dbReference type="EMBL" id="OGG50617.1"/>
    </source>
</evidence>
<dbReference type="EMBL" id="MFKV01000010">
    <property type="protein sequence ID" value="OGG50617.1"/>
    <property type="molecule type" value="Genomic_DNA"/>
</dbReference>
<reference evidence="1 2" key="1">
    <citation type="journal article" date="2016" name="Nat. Commun.">
        <title>Thousands of microbial genomes shed light on interconnected biogeochemical processes in an aquifer system.</title>
        <authorList>
            <person name="Anantharaman K."/>
            <person name="Brown C.T."/>
            <person name="Hug L.A."/>
            <person name="Sharon I."/>
            <person name="Castelle C.J."/>
            <person name="Probst A.J."/>
            <person name="Thomas B.C."/>
            <person name="Singh A."/>
            <person name="Wilkins M.J."/>
            <person name="Karaoz U."/>
            <person name="Brodie E.L."/>
            <person name="Williams K.H."/>
            <person name="Hubbard S.S."/>
            <person name="Banfield J.F."/>
        </authorList>
    </citation>
    <scope>NUCLEOTIDE SEQUENCE [LARGE SCALE GENOMIC DNA]</scope>
</reference>
<evidence type="ECO:0000313" key="2">
    <source>
        <dbReference type="Proteomes" id="UP000178370"/>
    </source>
</evidence>
<sequence length="432" mass="45984">MRKLSMFQLTLLVVFGGLAVAGVLIFALAIGGAEQNTIGSIKIWGTLDQGAFSAVIRQASETSGQLTSVSYEQKDPATYEAELTNALASGTGPDLFIMRQDSAVKHAGKVFVIPFSALSQAQFENTFIEAATPFLAQEGILAVPVLADPLILYWNKDVMASGGYAQPPKYWDELFEMAQKVSSRDDTGTLVRSLIAFGEYKNVTNAKDILATLILQAGGSITTHDTSGDLVPALMPRVGGATQSTASALRFYTEFADPSKDDYSWNRSLPDSQKTFAAGDVALYVGYASEAPLIARMNPNLNFAVAPIPQIRSSPNALNTARIYAFAASRAGKNPNGAITAAFLLVSTANAQSLSTALGMPSARRDLVSAPAQGNDELFNKQAILAHSWFDPDPGATAEIFRAMIENTTSGSLLVNEAVQRADQELGRLLGL</sequence>
<name>A0A1F6CNF9_9BACT</name>
<dbReference type="Pfam" id="PF13416">
    <property type="entry name" value="SBP_bac_8"/>
    <property type="match status" value="1"/>
</dbReference>
<dbReference type="PANTHER" id="PTHR43649">
    <property type="entry name" value="ARABINOSE-BINDING PROTEIN-RELATED"/>
    <property type="match status" value="1"/>
</dbReference>
<gene>
    <name evidence="1" type="ORF">A2763_03520</name>
</gene>
<dbReference type="PANTHER" id="PTHR43649:SF12">
    <property type="entry name" value="DIACETYLCHITOBIOSE BINDING PROTEIN DASA"/>
    <property type="match status" value="1"/>
</dbReference>
<dbReference type="Proteomes" id="UP000178370">
    <property type="component" value="Unassembled WGS sequence"/>
</dbReference>
<dbReference type="SUPFAM" id="SSF53850">
    <property type="entry name" value="Periplasmic binding protein-like II"/>
    <property type="match status" value="1"/>
</dbReference>
<dbReference type="Gene3D" id="3.40.190.10">
    <property type="entry name" value="Periplasmic binding protein-like II"/>
    <property type="match status" value="1"/>
</dbReference>
<dbReference type="AlphaFoldDB" id="A0A1F6CNF9"/>
<dbReference type="InterPro" id="IPR006059">
    <property type="entry name" value="SBP"/>
</dbReference>
<accession>A0A1F6CNF9</accession>
<organism evidence="1 2">
    <name type="scientific">Candidatus Kaiserbacteria bacterium RIFCSPHIGHO2_01_FULL_54_36</name>
    <dbReference type="NCBI Taxonomy" id="1798482"/>
    <lineage>
        <taxon>Bacteria</taxon>
        <taxon>Candidatus Kaiseribacteriota</taxon>
    </lineage>
</organism>
<dbReference type="STRING" id="1798482.A2763_03520"/>
<evidence type="ECO:0008006" key="3">
    <source>
        <dbReference type="Google" id="ProtNLM"/>
    </source>
</evidence>
<proteinExistence type="predicted"/>